<dbReference type="Gene3D" id="3.40.50.1820">
    <property type="entry name" value="alpha/beta hydrolase"/>
    <property type="match status" value="1"/>
</dbReference>
<dbReference type="EMBL" id="FOOI01000002">
    <property type="protein sequence ID" value="SFF77128.1"/>
    <property type="molecule type" value="Genomic_DNA"/>
</dbReference>
<dbReference type="GO" id="GO:0016787">
    <property type="term" value="F:hydrolase activity"/>
    <property type="evidence" value="ECO:0007669"/>
    <property type="project" value="UniProtKB-KW"/>
</dbReference>
<reference evidence="3 6" key="2">
    <citation type="submission" date="2020-07" db="EMBL/GenBank/DDBJ databases">
        <title>Sequencing the genomes of 1000 actinobacteria strains.</title>
        <authorList>
            <person name="Klenk H.-P."/>
        </authorList>
    </citation>
    <scope>NUCLEOTIDE SEQUENCE [LARGE SCALE GENOMIC DNA]</scope>
    <source>
        <strain evidence="3 6">DSM 45117</strain>
    </source>
</reference>
<keyword evidence="4" id="KW-0378">Hydrolase</keyword>
<accession>A0A1I2LF22</accession>
<dbReference type="STRING" id="504797.SAMN05421678_10280"/>
<protein>
    <submittedName>
        <fullName evidence="4">Abhydrolase family protein</fullName>
    </submittedName>
    <submittedName>
        <fullName evidence="3">Dienelactone hydrolase</fullName>
    </submittedName>
</protein>
<dbReference type="OrthoDB" id="3668964at2"/>
<dbReference type="SUPFAM" id="SSF53474">
    <property type="entry name" value="alpha/beta-Hydrolases"/>
    <property type="match status" value="1"/>
</dbReference>
<evidence type="ECO:0000259" key="2">
    <source>
        <dbReference type="Pfam" id="PF00326"/>
    </source>
</evidence>
<proteinExistence type="inferred from homology"/>
<dbReference type="Proteomes" id="UP000199052">
    <property type="component" value="Unassembled WGS sequence"/>
</dbReference>
<keyword evidence="6" id="KW-1185">Reference proteome</keyword>
<organism evidence="4 5">
    <name type="scientific">Actinopolymorpha cephalotaxi</name>
    <dbReference type="NCBI Taxonomy" id="504797"/>
    <lineage>
        <taxon>Bacteria</taxon>
        <taxon>Bacillati</taxon>
        <taxon>Actinomycetota</taxon>
        <taxon>Actinomycetes</taxon>
        <taxon>Propionibacteriales</taxon>
        <taxon>Actinopolymorphaceae</taxon>
        <taxon>Actinopolymorpha</taxon>
    </lineage>
</organism>
<dbReference type="EMBL" id="JACBZA010000001">
    <property type="protein sequence ID" value="NYH84949.1"/>
    <property type="molecule type" value="Genomic_DNA"/>
</dbReference>
<dbReference type="PANTHER" id="PTHR22946">
    <property type="entry name" value="DIENELACTONE HYDROLASE DOMAIN-CONTAINING PROTEIN-RELATED"/>
    <property type="match status" value="1"/>
</dbReference>
<sequence length="357" mass="39460">MQHGPGKPGNTSPYEMFRTLADHNHPKHAYRPGEDVAAWRARALPEVLATLGRPPAAPSQPRADLVAEWQDGPVVTQRWLLSVSEHLEAYAYVNRPADLAPDEQRPALLCWHGHSAGGKEVIMGNASSPEYRDADLDTHTSYGRRMAEDGFVTFGIDWMGYGDQDDRRKPHHHDVAGDRDWCNLYYLQATMLGMTPLGINLAHGRSLVDHVATLPFVDPDRLGVMGLSGGGTMTLWSALTDERLRAAEIICYSDLFSVFAFRDLNYCGSQITPGLFTLVDLPDLQGLLAPRPLLVDIGAYDECFRLESAMACHERVRETYRAAGAVDLLELDLFPGGHGWGGNRSVAFFSRHLGAVR</sequence>
<evidence type="ECO:0000313" key="6">
    <source>
        <dbReference type="Proteomes" id="UP000533017"/>
    </source>
</evidence>
<dbReference type="PANTHER" id="PTHR22946:SF8">
    <property type="entry name" value="ACETYL XYLAN ESTERASE DOMAIN-CONTAINING PROTEIN"/>
    <property type="match status" value="1"/>
</dbReference>
<dbReference type="InterPro" id="IPR029058">
    <property type="entry name" value="AB_hydrolase_fold"/>
</dbReference>
<evidence type="ECO:0000313" key="4">
    <source>
        <dbReference type="EMBL" id="SFF77128.1"/>
    </source>
</evidence>
<dbReference type="Pfam" id="PF00326">
    <property type="entry name" value="Peptidase_S9"/>
    <property type="match status" value="1"/>
</dbReference>
<evidence type="ECO:0000313" key="3">
    <source>
        <dbReference type="EMBL" id="NYH84949.1"/>
    </source>
</evidence>
<evidence type="ECO:0000313" key="5">
    <source>
        <dbReference type="Proteomes" id="UP000199052"/>
    </source>
</evidence>
<feature type="domain" description="Peptidase S9 prolyl oligopeptidase catalytic" evidence="2">
    <location>
        <begin position="208"/>
        <end position="241"/>
    </location>
</feature>
<gene>
    <name evidence="3" type="ORF">FHR37_003800</name>
    <name evidence="4" type="ORF">SAMN05421678_10280</name>
</gene>
<dbReference type="Proteomes" id="UP000533017">
    <property type="component" value="Unassembled WGS sequence"/>
</dbReference>
<dbReference type="InterPro" id="IPR050261">
    <property type="entry name" value="FrsA_esterase"/>
</dbReference>
<dbReference type="AlphaFoldDB" id="A0A1I2LF22"/>
<evidence type="ECO:0000256" key="1">
    <source>
        <dbReference type="ARBA" id="ARBA00008645"/>
    </source>
</evidence>
<dbReference type="RefSeq" id="WP_092881016.1">
    <property type="nucleotide sequence ID" value="NZ_FOOI01000002.1"/>
</dbReference>
<dbReference type="InterPro" id="IPR001375">
    <property type="entry name" value="Peptidase_S9_cat"/>
</dbReference>
<comment type="similarity">
    <text evidence="1">Belongs to the AB hydrolase superfamily.</text>
</comment>
<reference evidence="4 5" key="1">
    <citation type="submission" date="2016-10" db="EMBL/GenBank/DDBJ databases">
        <authorList>
            <person name="de Groot N.N."/>
        </authorList>
    </citation>
    <scope>NUCLEOTIDE SEQUENCE [LARGE SCALE GENOMIC DNA]</scope>
    <source>
        <strain evidence="4 5">CPCC 202808</strain>
    </source>
</reference>
<name>A0A1I2LF22_9ACTN</name>